<protein>
    <submittedName>
        <fullName evidence="2">Acetyltransferase</fullName>
    </submittedName>
</protein>
<keyword evidence="2" id="KW-0808">Transferase</keyword>
<dbReference type="RefSeq" id="WP_044851940.1">
    <property type="nucleotide sequence ID" value="NZ_CP016174.1"/>
</dbReference>
<evidence type="ECO:0000313" key="3">
    <source>
        <dbReference type="Proteomes" id="UP000093695"/>
    </source>
</evidence>
<dbReference type="EMBL" id="CP016174">
    <property type="protein sequence ID" value="ANN16083.1"/>
    <property type="molecule type" value="Genomic_DNA"/>
</dbReference>
<dbReference type="AlphaFoldDB" id="A0A193BV84"/>
<dbReference type="Gene3D" id="3.30.2140.20">
    <property type="match status" value="1"/>
</dbReference>
<evidence type="ECO:0000313" key="2">
    <source>
        <dbReference type="EMBL" id="ANN16083.1"/>
    </source>
</evidence>
<evidence type="ECO:0000256" key="1">
    <source>
        <dbReference type="ARBA" id="ARBA00006547"/>
    </source>
</evidence>
<comment type="similarity">
    <text evidence="1">Belongs to the arylamine N-acetyltransferase family.</text>
</comment>
<reference evidence="2 3" key="1">
    <citation type="journal article" date="2015" name="Genome Announc.">
        <title>Draft Genome Sequence of Norvancomycin-Producing Strain Amycolatopsis orientalis CPCC200066.</title>
        <authorList>
            <person name="Lei X."/>
            <person name="Yuan F."/>
            <person name="Shi Y."/>
            <person name="Li X."/>
            <person name="Wang L."/>
            <person name="Hong B."/>
        </authorList>
    </citation>
    <scope>NUCLEOTIDE SEQUENCE [LARGE SCALE GENOMIC DNA]</scope>
    <source>
        <strain evidence="2 3">B-37</strain>
    </source>
</reference>
<sequence>MFEVDTYLRRLGYSGPREATLATLRKLHRAHLLAIPYDNTRFPEDGGALPDNLADLDHDLTFDKIVVRGAGGICFELNLLFQRLLDEIGFETIQVSAGVHQGRGTFSPALSHRFTVVSLDDVRWLADVGFAGPAYLLPLELSPAVQTQYGCQFRVTENDGLHTVLRRSRSTDWHPLYCFELDARKTSDWDGFTKQFERYLDDAVIANTTMLCRADERGHRALVGRRYLTVEDGQETVITLTDPREYQRVVCDLSHSIDGTFYDAAPNTCCP</sequence>
<dbReference type="Proteomes" id="UP000093695">
    <property type="component" value="Chromosome"/>
</dbReference>
<accession>A0A193BV84</accession>
<dbReference type="InterPro" id="IPR038765">
    <property type="entry name" value="Papain-like_cys_pep_sf"/>
</dbReference>
<dbReference type="InterPro" id="IPR053710">
    <property type="entry name" value="Arylamine_NAT_domain_sf"/>
</dbReference>
<keyword evidence="3" id="KW-1185">Reference proteome</keyword>
<name>A0A193BV84_AMYOR</name>
<dbReference type="GO" id="GO:0004060">
    <property type="term" value="F:arylamine N-acetyltransferase activity"/>
    <property type="evidence" value="ECO:0007669"/>
    <property type="project" value="TreeGrafter"/>
</dbReference>
<dbReference type="PANTHER" id="PTHR11786:SF0">
    <property type="entry name" value="ARYLAMINE N-ACETYLTRANSFERASE 4-RELATED"/>
    <property type="match status" value="1"/>
</dbReference>
<dbReference type="STRING" id="31958.SD37_10810"/>
<proteinExistence type="inferred from homology"/>
<dbReference type="PANTHER" id="PTHR11786">
    <property type="entry name" value="N-HYDROXYARYLAMINE O-ACETYLTRANSFERASE"/>
    <property type="match status" value="1"/>
</dbReference>
<gene>
    <name evidence="2" type="ORF">SD37_10810</name>
</gene>
<organism evidence="2 3">
    <name type="scientific">Amycolatopsis orientalis</name>
    <name type="common">Nocardia orientalis</name>
    <dbReference type="NCBI Taxonomy" id="31958"/>
    <lineage>
        <taxon>Bacteria</taxon>
        <taxon>Bacillati</taxon>
        <taxon>Actinomycetota</taxon>
        <taxon>Actinomycetes</taxon>
        <taxon>Pseudonocardiales</taxon>
        <taxon>Pseudonocardiaceae</taxon>
        <taxon>Amycolatopsis</taxon>
    </lineage>
</organism>
<dbReference type="SUPFAM" id="SSF54001">
    <property type="entry name" value="Cysteine proteinases"/>
    <property type="match status" value="1"/>
</dbReference>
<dbReference type="InterPro" id="IPR001447">
    <property type="entry name" value="Arylamine_N-AcTrfase"/>
</dbReference>
<dbReference type="KEGG" id="aori:SD37_10810"/>
<dbReference type="Pfam" id="PF00797">
    <property type="entry name" value="Acetyltransf_2"/>
    <property type="match status" value="1"/>
</dbReference>